<dbReference type="Gene3D" id="2.60.40.420">
    <property type="entry name" value="Cupredoxins - blue copper proteins"/>
    <property type="match status" value="1"/>
</dbReference>
<name>A0A076L356_NEPPI</name>
<dbReference type="SUPFAM" id="SSF49503">
    <property type="entry name" value="Cupredoxins"/>
    <property type="match status" value="1"/>
</dbReference>
<dbReference type="InterPro" id="IPR008972">
    <property type="entry name" value="Cupredoxin"/>
</dbReference>
<protein>
    <submittedName>
        <fullName evidence="5">BLTX749</fullName>
    </submittedName>
</protein>
<dbReference type="PRINTS" id="PR01166">
    <property type="entry name" value="CYCOXIDASEII"/>
</dbReference>
<evidence type="ECO:0000256" key="2">
    <source>
        <dbReference type="ARBA" id="ARBA00022842"/>
    </source>
</evidence>
<comment type="catalytic activity">
    <reaction evidence="3">
        <text>4 Fe(II)-[cytochrome c] + O2 + 8 H(+)(in) = 4 Fe(III)-[cytochrome c] + 2 H2O + 4 H(+)(out)</text>
        <dbReference type="Rhea" id="RHEA:11436"/>
        <dbReference type="Rhea" id="RHEA-COMP:10350"/>
        <dbReference type="Rhea" id="RHEA-COMP:14399"/>
        <dbReference type="ChEBI" id="CHEBI:15377"/>
        <dbReference type="ChEBI" id="CHEBI:15378"/>
        <dbReference type="ChEBI" id="CHEBI:15379"/>
        <dbReference type="ChEBI" id="CHEBI:29033"/>
        <dbReference type="ChEBI" id="CHEBI:29034"/>
        <dbReference type="EC" id="7.1.1.9"/>
    </reaction>
    <physiologicalReaction direction="left-to-right" evidence="3">
        <dbReference type="Rhea" id="RHEA:11437"/>
    </physiologicalReaction>
</comment>
<sequence>MGRDFGVFKFDSYILSENNLFRLLNVDNRLIIPYNTDIRIIVSRADVIHS</sequence>
<feature type="domain" description="Cytochrome oxidase subunit II copper A binding" evidence="4">
    <location>
        <begin position="1"/>
        <end position="50"/>
    </location>
</feature>
<accession>A0A076L356</accession>
<dbReference type="EMBL" id="KF433763">
    <property type="protein sequence ID" value="AII98084.1"/>
    <property type="molecule type" value="mRNA"/>
</dbReference>
<keyword evidence="2" id="KW-0460">Magnesium</keyword>
<proteinExistence type="evidence at transcript level"/>
<evidence type="ECO:0000256" key="3">
    <source>
        <dbReference type="ARBA" id="ARBA00049512"/>
    </source>
</evidence>
<dbReference type="Pfam" id="PF00116">
    <property type="entry name" value="COX2"/>
    <property type="match status" value="1"/>
</dbReference>
<evidence type="ECO:0000259" key="4">
    <source>
        <dbReference type="PROSITE" id="PS50857"/>
    </source>
</evidence>
<dbReference type="AlphaFoldDB" id="A0A076L356"/>
<comment type="cofactor">
    <cofactor evidence="1">
        <name>Cu cation</name>
        <dbReference type="ChEBI" id="CHEBI:23378"/>
    </cofactor>
</comment>
<dbReference type="InterPro" id="IPR002429">
    <property type="entry name" value="CcO_II-like_C"/>
</dbReference>
<dbReference type="GO" id="GO:0016020">
    <property type="term" value="C:membrane"/>
    <property type="evidence" value="ECO:0007669"/>
    <property type="project" value="InterPro"/>
</dbReference>
<evidence type="ECO:0000313" key="5">
    <source>
        <dbReference type="EMBL" id="AII98084.1"/>
    </source>
</evidence>
<organism evidence="5">
    <name type="scientific">Nephila pilipes</name>
    <name type="common">Giant wood spider</name>
    <name type="synonym">Nephila maculata</name>
    <dbReference type="NCBI Taxonomy" id="299642"/>
    <lineage>
        <taxon>Eukaryota</taxon>
        <taxon>Metazoa</taxon>
        <taxon>Ecdysozoa</taxon>
        <taxon>Arthropoda</taxon>
        <taxon>Chelicerata</taxon>
        <taxon>Arachnida</taxon>
        <taxon>Araneae</taxon>
        <taxon>Araneomorphae</taxon>
        <taxon>Entelegynae</taxon>
        <taxon>Araneoidea</taxon>
        <taxon>Nephilidae</taxon>
        <taxon>Nephila</taxon>
    </lineage>
</organism>
<dbReference type="PROSITE" id="PS50857">
    <property type="entry name" value="COX2_CUA"/>
    <property type="match status" value="1"/>
</dbReference>
<dbReference type="GO" id="GO:0004129">
    <property type="term" value="F:cytochrome-c oxidase activity"/>
    <property type="evidence" value="ECO:0007669"/>
    <property type="project" value="UniProtKB-EC"/>
</dbReference>
<reference evidence="5" key="1">
    <citation type="submission" date="2013-07" db="EMBL/GenBank/DDBJ databases">
        <title>Nephila pilipes venom gland.</title>
        <authorList>
            <person name="Huo L.J."/>
        </authorList>
    </citation>
    <scope>NUCLEOTIDE SEQUENCE</scope>
    <source>
        <tissue evidence="5">Venom gland</tissue>
    </source>
</reference>
<evidence type="ECO:0000256" key="1">
    <source>
        <dbReference type="ARBA" id="ARBA00001935"/>
    </source>
</evidence>
<dbReference type="GO" id="GO:0005507">
    <property type="term" value="F:copper ion binding"/>
    <property type="evidence" value="ECO:0007669"/>
    <property type="project" value="InterPro"/>
</dbReference>